<evidence type="ECO:0000256" key="1">
    <source>
        <dbReference type="ARBA" id="ARBA00004245"/>
    </source>
</evidence>
<dbReference type="GO" id="GO:0051231">
    <property type="term" value="P:spindle elongation"/>
    <property type="evidence" value="ECO:0007669"/>
    <property type="project" value="TreeGrafter"/>
</dbReference>
<feature type="region of interest" description="Disordered" evidence="12">
    <location>
        <begin position="531"/>
        <end position="550"/>
    </location>
</feature>
<feature type="coiled-coil region" evidence="11">
    <location>
        <begin position="455"/>
        <end position="496"/>
    </location>
</feature>
<proteinExistence type="inferred from homology"/>
<keyword evidence="2" id="KW-0963">Cytoplasm</keyword>
<keyword evidence="6 11" id="KW-0175">Coiled coil</keyword>
<keyword evidence="3" id="KW-0493">Microtubule</keyword>
<sequence>MSQLCEKIKVFARIRPSKEECLHKVVHATNEDITVNLDEDKKTFHFDGVFAEDSNQEDVFNSAASRIVQGTLQGYNGTIFAYGQTGSGKTFTMIGPPSKYSSSANTFDEESGIIPRGLHSLFELLEKKKEEMPSTFSFNVSISFIEIYNEFIYDLFVMSNEKLKIGQDHEGNAMVKGTTERIVKDFSDAMTEVKCGWANRTCAETAMNRTSSRSHALLLIKIRTEEVHGSISTARSAFLNLVDLAGSERVKQSKVEGDKLKETASINGSLLQLKNVIRELSDKKHKGGFINFRNSALTHILKDSLGGNARTAVMINVHPDKMYYSETISTLQFSAEVRTIENKVVVNEDLKGDSVTAFKAEIRRLTDEIEKMNGDNAEEVAQLQKTLEKWKEAANKYERQLTVARRNAINAAIVGRNGGDAAATLAESVWEKSMLEVEASARKLPNSNNIRSIELRDLNEQLNLCRFEKDELQIQLDDEKKSKAELQEKYTRCLTETRSPMKERKSKIDSVVSQSGSTMSSMLGNILETSLTSEEAKKERRRTRYTPSRDRQSAFFRPVLVVEGDEGQAQNAAIETENVEERRQLELEIEVNTQKQIIEEKTQESESLSRLLKKSQESISEVEEKLMNALKSIDAEREKSEKLTAEIGKAEKTIGENREKLSELEKQKCELDEELVASRAQIERFTSDMALMKSTHLDEMEQLRNNLTSNLSVQEKKEVDLKAEIEQLQSEIESKKNELISKEMEKTSALEVAAIIRDKLHMTEKEKADKIQEMELLTSQLNDIQEEMSTQKREMEEERKKSEEAFNEKISSMGRDMEVVKKELEDEKKKKIEADLENSMRVTEVQQEMEALRISKDAERDEVRRHWENVSYQFTVKMEEMKAELSREQEKVVQAEATRTRMTEVLRVKTTENEELKENLDNLGSHANNKQKIRMMHRYVEDKRELQHRVTQLEAALEKHGITVPKSDFSREGDEEEEESTSRRESFASENTAPTLATRRTNRAVASSSSTAASAASSKTSVRSSKASTAAKK</sequence>
<evidence type="ECO:0000256" key="8">
    <source>
        <dbReference type="ARBA" id="ARBA00023212"/>
    </source>
</evidence>
<keyword evidence="7 10" id="KW-0505">Motor protein</keyword>
<protein>
    <recommendedName>
        <fullName evidence="13">Kinesin motor domain-containing protein</fullName>
    </recommendedName>
</protein>
<keyword evidence="15" id="KW-1185">Reference proteome</keyword>
<evidence type="ECO:0000256" key="3">
    <source>
        <dbReference type="ARBA" id="ARBA00022701"/>
    </source>
</evidence>
<evidence type="ECO:0000256" key="2">
    <source>
        <dbReference type="ARBA" id="ARBA00022490"/>
    </source>
</evidence>
<dbReference type="InterPro" id="IPR027640">
    <property type="entry name" value="Kinesin-like_fam"/>
</dbReference>
<dbReference type="GO" id="GO:0005875">
    <property type="term" value="C:microtubule associated complex"/>
    <property type="evidence" value="ECO:0007669"/>
    <property type="project" value="TreeGrafter"/>
</dbReference>
<evidence type="ECO:0000256" key="12">
    <source>
        <dbReference type="SAM" id="MobiDB-lite"/>
    </source>
</evidence>
<dbReference type="GO" id="GO:0005874">
    <property type="term" value="C:microtubule"/>
    <property type="evidence" value="ECO:0007669"/>
    <property type="project" value="UniProtKB-KW"/>
</dbReference>
<dbReference type="GO" id="GO:0007018">
    <property type="term" value="P:microtubule-based movement"/>
    <property type="evidence" value="ECO:0007669"/>
    <property type="project" value="InterPro"/>
</dbReference>
<feature type="compositionally biased region" description="Low complexity" evidence="12">
    <location>
        <begin position="997"/>
        <end position="1033"/>
    </location>
</feature>
<evidence type="ECO:0000256" key="7">
    <source>
        <dbReference type="ARBA" id="ARBA00023175"/>
    </source>
</evidence>
<evidence type="ECO:0000256" key="6">
    <source>
        <dbReference type="ARBA" id="ARBA00023054"/>
    </source>
</evidence>
<evidence type="ECO:0000256" key="10">
    <source>
        <dbReference type="PROSITE-ProRule" id="PRU00283"/>
    </source>
</evidence>
<gene>
    <name evidence="14" type="ORF">PMAYCL1PPCAC_24350</name>
</gene>
<dbReference type="InterPro" id="IPR027417">
    <property type="entry name" value="P-loop_NTPase"/>
</dbReference>
<name>A0AAN5D141_9BILA</name>
<evidence type="ECO:0000256" key="11">
    <source>
        <dbReference type="SAM" id="Coils"/>
    </source>
</evidence>
<dbReference type="EMBL" id="BTRK01000005">
    <property type="protein sequence ID" value="GMR54155.1"/>
    <property type="molecule type" value="Genomic_DNA"/>
</dbReference>
<dbReference type="FunFam" id="3.40.850.10:FF:000019">
    <property type="entry name" value="Kinesin-like protein KIN-5D"/>
    <property type="match status" value="1"/>
</dbReference>
<dbReference type="InterPro" id="IPR036961">
    <property type="entry name" value="Kinesin_motor_dom_sf"/>
</dbReference>
<comment type="subcellular location">
    <subcellularLocation>
        <location evidence="1">Cytoplasm</location>
        <location evidence="1">Cytoskeleton</location>
    </subcellularLocation>
</comment>
<dbReference type="InterPro" id="IPR001752">
    <property type="entry name" value="Kinesin_motor_dom"/>
</dbReference>
<dbReference type="PRINTS" id="PR00380">
    <property type="entry name" value="KINESINHEAVY"/>
</dbReference>
<evidence type="ECO:0000313" key="14">
    <source>
        <dbReference type="EMBL" id="GMR54155.1"/>
    </source>
</evidence>
<comment type="caution">
    <text evidence="14">The sequence shown here is derived from an EMBL/GenBank/DDBJ whole genome shotgun (WGS) entry which is preliminary data.</text>
</comment>
<evidence type="ECO:0000256" key="9">
    <source>
        <dbReference type="ARBA" id="ARBA00034704"/>
    </source>
</evidence>
<feature type="binding site" evidence="10">
    <location>
        <begin position="83"/>
        <end position="90"/>
    </location>
    <ligand>
        <name>ATP</name>
        <dbReference type="ChEBI" id="CHEBI:30616"/>
    </ligand>
</feature>
<keyword evidence="8" id="KW-0206">Cytoskeleton</keyword>
<dbReference type="PANTHER" id="PTHR47969">
    <property type="entry name" value="CHROMOSOME-ASSOCIATED KINESIN KIF4A-RELATED"/>
    <property type="match status" value="1"/>
</dbReference>
<feature type="coiled-coil region" evidence="11">
    <location>
        <begin position="355"/>
        <end position="407"/>
    </location>
</feature>
<feature type="coiled-coil region" evidence="11">
    <location>
        <begin position="697"/>
        <end position="956"/>
    </location>
</feature>
<dbReference type="AlphaFoldDB" id="A0AAN5D141"/>
<evidence type="ECO:0000256" key="4">
    <source>
        <dbReference type="ARBA" id="ARBA00022741"/>
    </source>
</evidence>
<feature type="region of interest" description="Disordered" evidence="12">
    <location>
        <begin position="957"/>
        <end position="1033"/>
    </location>
</feature>
<dbReference type="PROSITE" id="PS50067">
    <property type="entry name" value="KINESIN_MOTOR_2"/>
    <property type="match status" value="1"/>
</dbReference>
<feature type="coiled-coil region" evidence="11">
    <location>
        <begin position="598"/>
        <end position="667"/>
    </location>
</feature>
<dbReference type="CDD" id="cd00106">
    <property type="entry name" value="KISc"/>
    <property type="match status" value="1"/>
</dbReference>
<comment type="similarity">
    <text evidence="9">Belongs to the TRAFAC class myosin-kinesin ATPase superfamily. Kinesin family. KIN-5/BimC subfamily.</text>
</comment>
<keyword evidence="4 10" id="KW-0547">Nucleotide-binding</keyword>
<dbReference type="GO" id="GO:0007052">
    <property type="term" value="P:mitotic spindle organization"/>
    <property type="evidence" value="ECO:0007669"/>
    <property type="project" value="TreeGrafter"/>
</dbReference>
<evidence type="ECO:0000313" key="15">
    <source>
        <dbReference type="Proteomes" id="UP001328107"/>
    </source>
</evidence>
<accession>A0AAN5D141</accession>
<feature type="domain" description="Kinesin motor" evidence="13">
    <location>
        <begin position="7"/>
        <end position="340"/>
    </location>
</feature>
<evidence type="ECO:0000256" key="5">
    <source>
        <dbReference type="ARBA" id="ARBA00022840"/>
    </source>
</evidence>
<dbReference type="SMART" id="SM00129">
    <property type="entry name" value="KISc"/>
    <property type="match status" value="1"/>
</dbReference>
<dbReference type="GO" id="GO:0005524">
    <property type="term" value="F:ATP binding"/>
    <property type="evidence" value="ECO:0007669"/>
    <property type="project" value="UniProtKB-UniRule"/>
</dbReference>
<evidence type="ECO:0000259" key="13">
    <source>
        <dbReference type="PROSITE" id="PS50067"/>
    </source>
</evidence>
<dbReference type="Pfam" id="PF00225">
    <property type="entry name" value="Kinesin"/>
    <property type="match status" value="1"/>
</dbReference>
<keyword evidence="5 10" id="KW-0067">ATP-binding</keyword>
<reference evidence="15" key="1">
    <citation type="submission" date="2022-10" db="EMBL/GenBank/DDBJ databases">
        <title>Genome assembly of Pristionchus species.</title>
        <authorList>
            <person name="Yoshida K."/>
            <person name="Sommer R.J."/>
        </authorList>
    </citation>
    <scope>NUCLEOTIDE SEQUENCE [LARGE SCALE GENOMIC DNA]</scope>
    <source>
        <strain evidence="15">RS5460</strain>
    </source>
</reference>
<dbReference type="Proteomes" id="UP001328107">
    <property type="component" value="Unassembled WGS sequence"/>
</dbReference>
<dbReference type="GO" id="GO:0008017">
    <property type="term" value="F:microtubule binding"/>
    <property type="evidence" value="ECO:0007669"/>
    <property type="project" value="InterPro"/>
</dbReference>
<dbReference type="PANTHER" id="PTHR47969:SF15">
    <property type="entry name" value="CHROMOSOME-ASSOCIATED KINESIN KIF4A-RELATED"/>
    <property type="match status" value="1"/>
</dbReference>
<organism evidence="14 15">
    <name type="scientific">Pristionchus mayeri</name>
    <dbReference type="NCBI Taxonomy" id="1317129"/>
    <lineage>
        <taxon>Eukaryota</taxon>
        <taxon>Metazoa</taxon>
        <taxon>Ecdysozoa</taxon>
        <taxon>Nematoda</taxon>
        <taxon>Chromadorea</taxon>
        <taxon>Rhabditida</taxon>
        <taxon>Rhabditina</taxon>
        <taxon>Diplogasteromorpha</taxon>
        <taxon>Diplogasteroidea</taxon>
        <taxon>Neodiplogasteridae</taxon>
        <taxon>Pristionchus</taxon>
    </lineage>
</organism>
<dbReference type="GO" id="GO:0003777">
    <property type="term" value="F:microtubule motor activity"/>
    <property type="evidence" value="ECO:0007669"/>
    <property type="project" value="InterPro"/>
</dbReference>
<dbReference type="SUPFAM" id="SSF52540">
    <property type="entry name" value="P-loop containing nucleoside triphosphate hydrolases"/>
    <property type="match status" value="1"/>
</dbReference>
<dbReference type="Gene3D" id="3.40.850.10">
    <property type="entry name" value="Kinesin motor domain"/>
    <property type="match status" value="1"/>
</dbReference>